<feature type="domain" description="Rieske" evidence="2">
    <location>
        <begin position="56"/>
        <end position="167"/>
    </location>
</feature>
<protein>
    <submittedName>
        <fullName evidence="3">Aromatic ring-hydroxylating dioxygenase subunit alpha</fullName>
    </submittedName>
</protein>
<keyword evidence="3" id="KW-0223">Dioxygenase</keyword>
<evidence type="ECO:0000313" key="3">
    <source>
        <dbReference type="EMBL" id="MBW4332289.1"/>
    </source>
</evidence>
<organism evidence="3 4">
    <name type="scientific">Stakelama flava</name>
    <dbReference type="NCBI Taxonomy" id="2860338"/>
    <lineage>
        <taxon>Bacteria</taxon>
        <taxon>Pseudomonadati</taxon>
        <taxon>Pseudomonadota</taxon>
        <taxon>Alphaproteobacteria</taxon>
        <taxon>Sphingomonadales</taxon>
        <taxon>Sphingomonadaceae</taxon>
        <taxon>Stakelama</taxon>
    </lineage>
</organism>
<dbReference type="GO" id="GO:0051213">
    <property type="term" value="F:dioxygenase activity"/>
    <property type="evidence" value="ECO:0007669"/>
    <property type="project" value="UniProtKB-KW"/>
</dbReference>
<dbReference type="InterPro" id="IPR001663">
    <property type="entry name" value="Rng_hydr_dOase-A"/>
</dbReference>
<gene>
    <name evidence="3" type="ORF">KY084_15640</name>
</gene>
<dbReference type="CDD" id="cd03469">
    <property type="entry name" value="Rieske_RO_Alpha_N"/>
    <property type="match status" value="1"/>
</dbReference>
<keyword evidence="3" id="KW-0560">Oxidoreductase</keyword>
<comment type="caution">
    <text evidence="3">The sequence shown here is derived from an EMBL/GenBank/DDBJ whole genome shotgun (WGS) entry which is preliminary data.</text>
</comment>
<dbReference type="InterPro" id="IPR015879">
    <property type="entry name" value="Ring_hydroxy_dOase_asu_C_dom"/>
</dbReference>
<sequence>MSNIAWPEAIDAGAIHAAREALFRPIEQARGLPGAFYGEAFYELEKKALFPGSWSIVAVGAAIPDPGDVLPLDFVGFPIILVRGKDGAIKAFHNICRHRAMRLVSEPCKGMSRMRCPWHSWAYDLEGNLLAMPELGGPKTSRVDGFKKAELGLKPIPVGRWLDYVFINLNGQAQPFEEYIAPLEQAMARFDFGNLRHGGRVDKYYEGNWKLATEGGIEDYHLPFGHPQLGAQNFRNSTPFIHAGTYAGGIVDLSGGEAGVGEAGDDDGESEGLVLKTGDGRPVSEMVVFNVYPTGTVLVSPDHLMLGLLMPESASRTRLELHLYYDGDMATDPALEEARAGVMDTWLSVVPQDYPFVEGTQATIDARDAAGVDTRFSPYWEVAVHEFQKMVIESIEKTMGT</sequence>
<dbReference type="PANTHER" id="PTHR43756">
    <property type="entry name" value="CHOLINE MONOOXYGENASE, CHLOROPLASTIC"/>
    <property type="match status" value="1"/>
</dbReference>
<dbReference type="PANTHER" id="PTHR43756:SF5">
    <property type="entry name" value="CHOLINE MONOOXYGENASE, CHLOROPLASTIC"/>
    <property type="match status" value="1"/>
</dbReference>
<comment type="cofactor">
    <cofactor evidence="1">
        <name>Fe cation</name>
        <dbReference type="ChEBI" id="CHEBI:24875"/>
    </cofactor>
</comment>
<evidence type="ECO:0000313" key="4">
    <source>
        <dbReference type="Proteomes" id="UP001197214"/>
    </source>
</evidence>
<dbReference type="Proteomes" id="UP001197214">
    <property type="component" value="Unassembled WGS sequence"/>
</dbReference>
<dbReference type="RefSeq" id="WP_219239412.1">
    <property type="nucleotide sequence ID" value="NZ_JAHWZX010000023.1"/>
</dbReference>
<name>A0ABS6XPY7_9SPHN</name>
<evidence type="ECO:0000256" key="1">
    <source>
        <dbReference type="ARBA" id="ARBA00001962"/>
    </source>
</evidence>
<reference evidence="3 4" key="1">
    <citation type="submission" date="2021-07" db="EMBL/GenBank/DDBJ databases">
        <title>Stakelama flava sp. nov., a novel endophytic bacterium isolated from branch of Kandelia candel.</title>
        <authorList>
            <person name="Tuo L."/>
        </authorList>
    </citation>
    <scope>NUCLEOTIDE SEQUENCE [LARGE SCALE GENOMIC DNA]</scope>
    <source>
        <strain evidence="3 4">CBK3Z-3</strain>
    </source>
</reference>
<accession>A0ABS6XPY7</accession>
<dbReference type="Pfam" id="PF00355">
    <property type="entry name" value="Rieske"/>
    <property type="match status" value="1"/>
</dbReference>
<dbReference type="CDD" id="cd00680">
    <property type="entry name" value="RHO_alpha_C"/>
    <property type="match status" value="1"/>
</dbReference>
<dbReference type="EMBL" id="JAHWZX010000023">
    <property type="protein sequence ID" value="MBW4332289.1"/>
    <property type="molecule type" value="Genomic_DNA"/>
</dbReference>
<proteinExistence type="predicted"/>
<dbReference type="PROSITE" id="PS51296">
    <property type="entry name" value="RIESKE"/>
    <property type="match status" value="1"/>
</dbReference>
<dbReference type="InterPro" id="IPR017941">
    <property type="entry name" value="Rieske_2Fe-2S"/>
</dbReference>
<evidence type="ECO:0000259" key="2">
    <source>
        <dbReference type="PROSITE" id="PS51296"/>
    </source>
</evidence>
<dbReference type="Pfam" id="PF00848">
    <property type="entry name" value="Ring_hydroxyl_A"/>
    <property type="match status" value="1"/>
</dbReference>
<keyword evidence="4" id="KW-1185">Reference proteome</keyword>